<sequence>MEVTKEKLAISGGGGGGILDKILPPRLEDAGLEDCALPPESIKEAFFKAASAVKSRAASIFAGEEEEEGVPDVLDPFPEQPSDALVGGGAAPPGPGLSDALVGVEAGMETPAPGPCAVEKGGGVVEEGRDEVVVGGGDLEEREEGKGGCVGGDGGGGVKKKGRSSGGEEEEEEDEKRPTLTEGFV</sequence>
<evidence type="ECO:0000313" key="3">
    <source>
        <dbReference type="Proteomes" id="UP001141552"/>
    </source>
</evidence>
<dbReference type="EMBL" id="JAKUCV010004596">
    <property type="protein sequence ID" value="KAJ4834879.1"/>
    <property type="molecule type" value="Genomic_DNA"/>
</dbReference>
<reference evidence="2" key="1">
    <citation type="submission" date="2022-02" db="EMBL/GenBank/DDBJ databases">
        <authorList>
            <person name="Henning P.M."/>
            <person name="McCubbin A.G."/>
            <person name="Shore J.S."/>
        </authorList>
    </citation>
    <scope>NUCLEOTIDE SEQUENCE</scope>
    <source>
        <strain evidence="2">F60SS</strain>
        <tissue evidence="2">Leaves</tissue>
    </source>
</reference>
<evidence type="ECO:0000313" key="2">
    <source>
        <dbReference type="EMBL" id="KAJ4834879.1"/>
    </source>
</evidence>
<feature type="compositionally biased region" description="Gly residues" evidence="1">
    <location>
        <begin position="147"/>
        <end position="157"/>
    </location>
</feature>
<dbReference type="AlphaFoldDB" id="A0A9Q0FQ89"/>
<feature type="region of interest" description="Disordered" evidence="1">
    <location>
        <begin position="63"/>
        <end position="101"/>
    </location>
</feature>
<dbReference type="PANTHER" id="PTHR36713:SF1">
    <property type="entry name" value="OS09G0344700 PROTEIN"/>
    <property type="match status" value="1"/>
</dbReference>
<reference evidence="2" key="2">
    <citation type="journal article" date="2023" name="Plants (Basel)">
        <title>Annotation of the Turnera subulata (Passifloraceae) Draft Genome Reveals the S-Locus Evolved after the Divergence of Turneroideae from Passifloroideae in a Stepwise Manner.</title>
        <authorList>
            <person name="Henning P.M."/>
            <person name="Roalson E.H."/>
            <person name="Mir W."/>
            <person name="McCubbin A.G."/>
            <person name="Shore J.S."/>
        </authorList>
    </citation>
    <scope>NUCLEOTIDE SEQUENCE</scope>
    <source>
        <strain evidence="2">F60SS</strain>
    </source>
</reference>
<dbReference type="PANTHER" id="PTHR36713">
    <property type="entry name" value="OS09G0344700 PROTEIN"/>
    <property type="match status" value="1"/>
</dbReference>
<evidence type="ECO:0000256" key="1">
    <source>
        <dbReference type="SAM" id="MobiDB-lite"/>
    </source>
</evidence>
<name>A0A9Q0FQ89_9ROSI</name>
<proteinExistence type="predicted"/>
<comment type="caution">
    <text evidence="2">The sequence shown here is derived from an EMBL/GenBank/DDBJ whole genome shotgun (WGS) entry which is preliminary data.</text>
</comment>
<dbReference type="Proteomes" id="UP001141552">
    <property type="component" value="Unassembled WGS sequence"/>
</dbReference>
<organism evidence="2 3">
    <name type="scientific">Turnera subulata</name>
    <dbReference type="NCBI Taxonomy" id="218843"/>
    <lineage>
        <taxon>Eukaryota</taxon>
        <taxon>Viridiplantae</taxon>
        <taxon>Streptophyta</taxon>
        <taxon>Embryophyta</taxon>
        <taxon>Tracheophyta</taxon>
        <taxon>Spermatophyta</taxon>
        <taxon>Magnoliopsida</taxon>
        <taxon>eudicotyledons</taxon>
        <taxon>Gunneridae</taxon>
        <taxon>Pentapetalae</taxon>
        <taxon>rosids</taxon>
        <taxon>fabids</taxon>
        <taxon>Malpighiales</taxon>
        <taxon>Passifloraceae</taxon>
        <taxon>Turnera</taxon>
    </lineage>
</organism>
<gene>
    <name evidence="2" type="ORF">Tsubulata_031996</name>
</gene>
<feature type="region of interest" description="Disordered" evidence="1">
    <location>
        <begin position="1"/>
        <end position="23"/>
    </location>
</feature>
<protein>
    <submittedName>
        <fullName evidence="2">Uncharacterized protein</fullName>
    </submittedName>
</protein>
<feature type="region of interest" description="Disordered" evidence="1">
    <location>
        <begin position="135"/>
        <end position="185"/>
    </location>
</feature>
<accession>A0A9Q0FQ89</accession>
<keyword evidence="3" id="KW-1185">Reference proteome</keyword>